<dbReference type="Proteomes" id="UP001552299">
    <property type="component" value="Unassembled WGS sequence"/>
</dbReference>
<reference evidence="3 4" key="1">
    <citation type="journal article" date="2024" name="Plant Biotechnol. J.">
        <title>Dendrobium thyrsiflorum genome and its molecular insights into genes involved in important horticultural traits.</title>
        <authorList>
            <person name="Chen B."/>
            <person name="Wang J.Y."/>
            <person name="Zheng P.J."/>
            <person name="Li K.L."/>
            <person name="Liang Y.M."/>
            <person name="Chen X.F."/>
            <person name="Zhang C."/>
            <person name="Zhao X."/>
            <person name="He X."/>
            <person name="Zhang G.Q."/>
            <person name="Liu Z.J."/>
            <person name="Xu Q."/>
        </authorList>
    </citation>
    <scope>NUCLEOTIDE SEQUENCE [LARGE SCALE GENOMIC DNA]</scope>
    <source>
        <strain evidence="3">GZMU011</strain>
    </source>
</reference>
<proteinExistence type="predicted"/>
<protein>
    <submittedName>
        <fullName evidence="3">Uncharacterized protein</fullName>
    </submittedName>
</protein>
<feature type="region of interest" description="Disordered" evidence="2">
    <location>
        <begin position="16"/>
        <end position="67"/>
    </location>
</feature>
<evidence type="ECO:0000313" key="3">
    <source>
        <dbReference type="EMBL" id="KAL0928619.1"/>
    </source>
</evidence>
<keyword evidence="4" id="KW-1185">Reference proteome</keyword>
<evidence type="ECO:0000256" key="2">
    <source>
        <dbReference type="SAM" id="MobiDB-lite"/>
    </source>
</evidence>
<name>A0ABD0VU68_DENTH</name>
<dbReference type="AlphaFoldDB" id="A0ABD0VU68"/>
<evidence type="ECO:0000256" key="1">
    <source>
        <dbReference type="SAM" id="Coils"/>
    </source>
</evidence>
<feature type="compositionally biased region" description="Basic and acidic residues" evidence="2">
    <location>
        <begin position="326"/>
        <end position="342"/>
    </location>
</feature>
<gene>
    <name evidence="3" type="ORF">M5K25_000524</name>
</gene>
<evidence type="ECO:0000313" key="4">
    <source>
        <dbReference type="Proteomes" id="UP001552299"/>
    </source>
</evidence>
<feature type="region of interest" description="Disordered" evidence="2">
    <location>
        <begin position="260"/>
        <end position="279"/>
    </location>
</feature>
<accession>A0ABD0VU68</accession>
<organism evidence="3 4">
    <name type="scientific">Dendrobium thyrsiflorum</name>
    <name type="common">Pinecone-like raceme dendrobium</name>
    <name type="synonym">Orchid</name>
    <dbReference type="NCBI Taxonomy" id="117978"/>
    <lineage>
        <taxon>Eukaryota</taxon>
        <taxon>Viridiplantae</taxon>
        <taxon>Streptophyta</taxon>
        <taxon>Embryophyta</taxon>
        <taxon>Tracheophyta</taxon>
        <taxon>Spermatophyta</taxon>
        <taxon>Magnoliopsida</taxon>
        <taxon>Liliopsida</taxon>
        <taxon>Asparagales</taxon>
        <taxon>Orchidaceae</taxon>
        <taxon>Epidendroideae</taxon>
        <taxon>Malaxideae</taxon>
        <taxon>Dendrobiinae</taxon>
        <taxon>Dendrobium</taxon>
    </lineage>
</organism>
<feature type="coiled-coil region" evidence="1">
    <location>
        <begin position="208"/>
        <end position="250"/>
    </location>
</feature>
<feature type="region of interest" description="Disordered" evidence="2">
    <location>
        <begin position="318"/>
        <end position="373"/>
    </location>
</feature>
<keyword evidence="1" id="KW-0175">Coiled coil</keyword>
<dbReference type="EMBL" id="JANQDX010000001">
    <property type="protein sequence ID" value="KAL0928619.1"/>
    <property type="molecule type" value="Genomic_DNA"/>
</dbReference>
<feature type="region of interest" description="Disordered" evidence="2">
    <location>
        <begin position="133"/>
        <end position="182"/>
    </location>
</feature>
<feature type="compositionally biased region" description="Gly residues" evidence="2">
    <location>
        <begin position="166"/>
        <end position="180"/>
    </location>
</feature>
<sequence>MDGRFAVLEEMMRKMLEDKQKPATLESMETTDGYGRGGNPNPFRGRENPEVEVLEGDDGMPPLEPLSREEMSMGYDRRGADFVGRMEEFYRRGADFEGRRGEYDEGFRLLTRFKKKLTKAALCFLLNIDRKPPGVGRGRGRGREDGSSTHSKGIGRGSNDNKVSGSGRGRGGPGGRGGGRAAAFRAGKEEFAEFFLRSEKYSSNFGFLEMTAKKVDVLEERLEGEMNQIKETVEERMSSMEGQVADLRDMMKKMLEFQTQSAASDAKGPEAKNTNSEIHREEEEGYIFCTLAGKQFDRKSLGSSVSYPKLKRTNANTAVYSRKTAQNREKTVKIERKLEKNSSKGLDSTSRSKKTMKDTSSFNSRGRNNSPNL</sequence>
<comment type="caution">
    <text evidence="3">The sequence shown here is derived from an EMBL/GenBank/DDBJ whole genome shotgun (WGS) entry which is preliminary data.</text>
</comment>
<feature type="compositionally biased region" description="Polar residues" evidence="2">
    <location>
        <begin position="358"/>
        <end position="373"/>
    </location>
</feature>